<protein>
    <submittedName>
        <fullName evidence="1">Uncharacterized protein</fullName>
    </submittedName>
</protein>
<organism evidence="1 2">
    <name type="scientific">Gossypium trilobum</name>
    <dbReference type="NCBI Taxonomy" id="34281"/>
    <lineage>
        <taxon>Eukaryota</taxon>
        <taxon>Viridiplantae</taxon>
        <taxon>Streptophyta</taxon>
        <taxon>Embryophyta</taxon>
        <taxon>Tracheophyta</taxon>
        <taxon>Spermatophyta</taxon>
        <taxon>Magnoliopsida</taxon>
        <taxon>eudicotyledons</taxon>
        <taxon>Gunneridae</taxon>
        <taxon>Pentapetalae</taxon>
        <taxon>rosids</taxon>
        <taxon>malvids</taxon>
        <taxon>Malvales</taxon>
        <taxon>Malvaceae</taxon>
        <taxon>Malvoideae</taxon>
        <taxon>Gossypium</taxon>
    </lineage>
</organism>
<dbReference type="Gene3D" id="3.80.10.10">
    <property type="entry name" value="Ribonuclease Inhibitor"/>
    <property type="match status" value="1"/>
</dbReference>
<reference evidence="1 2" key="1">
    <citation type="journal article" date="2019" name="Genome Biol. Evol.">
        <title>Insights into the evolution of the New World diploid cottons (Gossypium, subgenus Houzingenia) based on genome sequencing.</title>
        <authorList>
            <person name="Grover C.E."/>
            <person name="Arick M.A. 2nd"/>
            <person name="Thrash A."/>
            <person name="Conover J.L."/>
            <person name="Sanders W.S."/>
            <person name="Peterson D.G."/>
            <person name="Frelichowski J.E."/>
            <person name="Scheffler J.A."/>
            <person name="Scheffler B.E."/>
            <person name="Wendel J.F."/>
        </authorList>
    </citation>
    <scope>NUCLEOTIDE SEQUENCE [LARGE SCALE GENOMIC DNA]</scope>
    <source>
        <strain evidence="1">8</strain>
        <tissue evidence="1">Leaf</tissue>
    </source>
</reference>
<dbReference type="InterPro" id="IPR032675">
    <property type="entry name" value="LRR_dom_sf"/>
</dbReference>
<keyword evidence="2" id="KW-1185">Reference proteome</keyword>
<sequence>MERLSFLNLGKTALKELPSSIDNLIGLRDLRLNNCENLVCLPHCLYKLKSLRCFDLEVLLVFKT</sequence>
<proteinExistence type="predicted"/>
<comment type="caution">
    <text evidence="1">The sequence shown here is derived from an EMBL/GenBank/DDBJ whole genome shotgun (WGS) entry which is preliminary data.</text>
</comment>
<dbReference type="EMBL" id="JABEZW010219303">
    <property type="protein sequence ID" value="MBA0785578.1"/>
    <property type="molecule type" value="Genomic_DNA"/>
</dbReference>
<accession>A0A7J9FK68</accession>
<evidence type="ECO:0000313" key="2">
    <source>
        <dbReference type="Proteomes" id="UP000593568"/>
    </source>
</evidence>
<name>A0A7J9FK68_9ROSI</name>
<dbReference type="AlphaFoldDB" id="A0A7J9FK68"/>
<gene>
    <name evidence="1" type="ORF">Gotri_026853</name>
</gene>
<evidence type="ECO:0000313" key="1">
    <source>
        <dbReference type="EMBL" id="MBA0785578.1"/>
    </source>
</evidence>
<dbReference type="SUPFAM" id="SSF52058">
    <property type="entry name" value="L domain-like"/>
    <property type="match status" value="1"/>
</dbReference>
<dbReference type="Proteomes" id="UP000593568">
    <property type="component" value="Unassembled WGS sequence"/>
</dbReference>